<keyword evidence="5 6" id="KW-0472">Membrane</keyword>
<dbReference type="AlphaFoldDB" id="A0A1W9HRW5"/>
<dbReference type="InterPro" id="IPR005496">
    <property type="entry name" value="Integral_membrane_TerC"/>
</dbReference>
<feature type="transmembrane region" description="Helical" evidence="6">
    <location>
        <begin position="198"/>
        <end position="215"/>
    </location>
</feature>
<evidence type="ECO:0000256" key="2">
    <source>
        <dbReference type="ARBA" id="ARBA00007511"/>
    </source>
</evidence>
<evidence type="ECO:0000313" key="8">
    <source>
        <dbReference type="Proteomes" id="UP000192872"/>
    </source>
</evidence>
<dbReference type="EMBL" id="LWDL01000026">
    <property type="protein sequence ID" value="OQW50168.1"/>
    <property type="molecule type" value="Genomic_DNA"/>
</dbReference>
<evidence type="ECO:0008006" key="9">
    <source>
        <dbReference type="Google" id="ProtNLM"/>
    </source>
</evidence>
<comment type="similarity">
    <text evidence="2">Belongs to the TerC family.</text>
</comment>
<proteinExistence type="inferred from homology"/>
<feature type="transmembrane region" description="Helical" evidence="6">
    <location>
        <begin position="69"/>
        <end position="89"/>
    </location>
</feature>
<evidence type="ECO:0000256" key="6">
    <source>
        <dbReference type="SAM" id="Phobius"/>
    </source>
</evidence>
<comment type="subcellular location">
    <subcellularLocation>
        <location evidence="1">Membrane</location>
        <topology evidence="1">Multi-pass membrane protein</topology>
    </subcellularLocation>
</comment>
<gene>
    <name evidence="7" type="ORF">A4S15_00765</name>
</gene>
<evidence type="ECO:0000256" key="1">
    <source>
        <dbReference type="ARBA" id="ARBA00004141"/>
    </source>
</evidence>
<feature type="transmembrane region" description="Helical" evidence="6">
    <location>
        <begin position="14"/>
        <end position="33"/>
    </location>
</feature>
<dbReference type="PANTHER" id="PTHR30238:SF4">
    <property type="entry name" value="SLL1022 PROTEIN"/>
    <property type="match status" value="1"/>
</dbReference>
<dbReference type="RefSeq" id="WP_376800167.1">
    <property type="nucleotide sequence ID" value="NZ_DBNB01000028.1"/>
</dbReference>
<dbReference type="NCBIfam" id="TIGR03717">
    <property type="entry name" value="R_switched_YjbE"/>
    <property type="match status" value="1"/>
</dbReference>
<dbReference type="Pfam" id="PF03741">
    <property type="entry name" value="TerC"/>
    <property type="match status" value="1"/>
</dbReference>
<dbReference type="Proteomes" id="UP000192872">
    <property type="component" value="Unassembled WGS sequence"/>
</dbReference>
<protein>
    <recommendedName>
        <fullName evidence="9">Tellurium resistance protein TerC</fullName>
    </recommendedName>
</protein>
<feature type="transmembrane region" description="Helical" evidence="6">
    <location>
        <begin position="110"/>
        <end position="130"/>
    </location>
</feature>
<feature type="transmembrane region" description="Helical" evidence="6">
    <location>
        <begin position="136"/>
        <end position="155"/>
    </location>
</feature>
<organism evidence="7 8">
    <name type="scientific">Candidatus Raskinella chloraquaticus</name>
    <dbReference type="NCBI Taxonomy" id="1951219"/>
    <lineage>
        <taxon>Bacteria</taxon>
        <taxon>Pseudomonadati</taxon>
        <taxon>Pseudomonadota</taxon>
        <taxon>Alphaproteobacteria</taxon>
        <taxon>Hyphomicrobiales</taxon>
        <taxon>Phreatobacteraceae</taxon>
        <taxon>Candidatus Raskinella</taxon>
    </lineage>
</organism>
<dbReference type="PANTHER" id="PTHR30238">
    <property type="entry name" value="MEMBRANE BOUND PREDICTED REDOX MODULATOR"/>
    <property type="match status" value="1"/>
</dbReference>
<keyword evidence="4 6" id="KW-1133">Transmembrane helix</keyword>
<dbReference type="InterPro" id="IPR022301">
    <property type="entry name" value="Integral_membrane_YjbE"/>
</dbReference>
<feature type="transmembrane region" description="Helical" evidence="6">
    <location>
        <begin position="162"/>
        <end position="178"/>
    </location>
</feature>
<name>A0A1W9HRW5_9HYPH</name>
<reference evidence="7 8" key="1">
    <citation type="journal article" date="2017" name="Water Res.">
        <title>Comammox in drinking water systems.</title>
        <authorList>
            <person name="Wang Y."/>
            <person name="Ma L."/>
            <person name="Mao Y."/>
            <person name="Jiang X."/>
            <person name="Xia Y."/>
            <person name="Yu K."/>
            <person name="Li B."/>
            <person name="Zhang T."/>
        </authorList>
    </citation>
    <scope>NUCLEOTIDE SEQUENCE [LARGE SCALE GENOMIC DNA]</scope>
    <source>
        <strain evidence="7">SG_bin8</strain>
    </source>
</reference>
<evidence type="ECO:0000313" key="7">
    <source>
        <dbReference type="EMBL" id="OQW50168.1"/>
    </source>
</evidence>
<keyword evidence="3 6" id="KW-0812">Transmembrane</keyword>
<sequence length="227" mass="23806">MEQLAELALPVLKIIWINILLSGDNAVVIALACRGLPADQRKIGIALGAGAAVLLRIVFTFMTTQLLGLPWITAVGSLLLLWIAVKLVVPEEPDADSVAGHSSLWKAVQTVTIADIVMSLDNVVAIAAAANGDIRLIVFGLLLSVPLVIVGSTLLTAIIDRFPILVWAGAALLGWIAGELFVRDVGVIGATGLHIDHLPAQIAGAILVLIAGYMLKKHHSAKIAHSP</sequence>
<comment type="caution">
    <text evidence="7">The sequence shown here is derived from an EMBL/GenBank/DDBJ whole genome shotgun (WGS) entry which is preliminary data.</text>
</comment>
<dbReference type="GO" id="GO:0016020">
    <property type="term" value="C:membrane"/>
    <property type="evidence" value="ECO:0007669"/>
    <property type="project" value="UniProtKB-SubCell"/>
</dbReference>
<evidence type="ECO:0000256" key="3">
    <source>
        <dbReference type="ARBA" id="ARBA00022692"/>
    </source>
</evidence>
<evidence type="ECO:0000256" key="4">
    <source>
        <dbReference type="ARBA" id="ARBA00022989"/>
    </source>
</evidence>
<evidence type="ECO:0000256" key="5">
    <source>
        <dbReference type="ARBA" id="ARBA00023136"/>
    </source>
</evidence>
<feature type="transmembrane region" description="Helical" evidence="6">
    <location>
        <begin position="45"/>
        <end position="63"/>
    </location>
</feature>
<accession>A0A1W9HRW5</accession>